<evidence type="ECO:0000313" key="3">
    <source>
        <dbReference type="EMBL" id="MFB9326112.1"/>
    </source>
</evidence>
<accession>A0ABV5KLK5</accession>
<dbReference type="InterPro" id="IPR037143">
    <property type="entry name" value="4-PPantetheinyl_Trfase_dom_sf"/>
</dbReference>
<proteinExistence type="predicted"/>
<evidence type="ECO:0000313" key="4">
    <source>
        <dbReference type="Proteomes" id="UP001589747"/>
    </source>
</evidence>
<evidence type="ECO:0000256" key="1">
    <source>
        <dbReference type="ARBA" id="ARBA00022679"/>
    </source>
</evidence>
<dbReference type="InterPro" id="IPR003542">
    <property type="entry name" value="Enbac_synth_compD-like"/>
</dbReference>
<dbReference type="GO" id="GO:0016740">
    <property type="term" value="F:transferase activity"/>
    <property type="evidence" value="ECO:0007669"/>
    <property type="project" value="UniProtKB-KW"/>
</dbReference>
<sequence length="248" mass="27552">MIDNISSYTRLFSFGAGNAVGLCLTKAGPWPEAEMPLSCLHPEERRYWEQLKVEKRKMSYVLGRHAAKQAACSIAPDIPTADILIRPGLFGQPVLIHPELANRQVTISHTERLAACLAFPESVPAGIDIEELLTEERAGLAQSYFVPGELELAMKAGLSFREAATLLWTAKESLSKCLRTGLTTPLSVYEIGRADVTGRWVVSSFAKFPQYRAFSWLFKGAVLSIVLPSIYSHEPPDLYRLLEPGWME</sequence>
<dbReference type="RefSeq" id="WP_377493096.1">
    <property type="nucleotide sequence ID" value="NZ_JBHMDO010000017.1"/>
</dbReference>
<protein>
    <submittedName>
        <fullName evidence="3">4'-phosphopantetheinyl transferase family protein</fullName>
    </submittedName>
</protein>
<dbReference type="Proteomes" id="UP001589747">
    <property type="component" value="Unassembled WGS sequence"/>
</dbReference>
<dbReference type="Pfam" id="PF01648">
    <property type="entry name" value="ACPS"/>
    <property type="match status" value="1"/>
</dbReference>
<organism evidence="3 4">
    <name type="scientific">Paenibacillus aurantiacus</name>
    <dbReference type="NCBI Taxonomy" id="1936118"/>
    <lineage>
        <taxon>Bacteria</taxon>
        <taxon>Bacillati</taxon>
        <taxon>Bacillota</taxon>
        <taxon>Bacilli</taxon>
        <taxon>Bacillales</taxon>
        <taxon>Paenibacillaceae</taxon>
        <taxon>Paenibacillus</taxon>
    </lineage>
</organism>
<gene>
    <name evidence="3" type="ORF">ACFFSY_09335</name>
</gene>
<dbReference type="PANTHER" id="PTHR38096:SF1">
    <property type="entry name" value="ENTEROBACTIN SYNTHASE COMPONENT D"/>
    <property type="match status" value="1"/>
</dbReference>
<keyword evidence="4" id="KW-1185">Reference proteome</keyword>
<keyword evidence="1 3" id="KW-0808">Transferase</keyword>
<evidence type="ECO:0000259" key="2">
    <source>
        <dbReference type="Pfam" id="PF01648"/>
    </source>
</evidence>
<dbReference type="SUPFAM" id="SSF56214">
    <property type="entry name" value="4'-phosphopantetheinyl transferase"/>
    <property type="match status" value="2"/>
</dbReference>
<dbReference type="EMBL" id="JBHMDO010000017">
    <property type="protein sequence ID" value="MFB9326112.1"/>
    <property type="molecule type" value="Genomic_DNA"/>
</dbReference>
<reference evidence="3 4" key="1">
    <citation type="submission" date="2024-09" db="EMBL/GenBank/DDBJ databases">
        <authorList>
            <person name="Sun Q."/>
            <person name="Mori K."/>
        </authorList>
    </citation>
    <scope>NUCLEOTIDE SEQUENCE [LARGE SCALE GENOMIC DNA]</scope>
    <source>
        <strain evidence="3 4">TISTR 2452</strain>
    </source>
</reference>
<dbReference type="Gene3D" id="3.90.470.20">
    <property type="entry name" value="4'-phosphopantetheinyl transferase domain"/>
    <property type="match status" value="2"/>
</dbReference>
<dbReference type="InterPro" id="IPR008278">
    <property type="entry name" value="4-PPantetheinyl_Trfase_dom"/>
</dbReference>
<feature type="domain" description="4'-phosphopantetheinyl transferase" evidence="2">
    <location>
        <begin position="126"/>
        <end position="208"/>
    </location>
</feature>
<dbReference type="PANTHER" id="PTHR38096">
    <property type="entry name" value="ENTEROBACTIN SYNTHASE COMPONENT D"/>
    <property type="match status" value="1"/>
</dbReference>
<comment type="caution">
    <text evidence="3">The sequence shown here is derived from an EMBL/GenBank/DDBJ whole genome shotgun (WGS) entry which is preliminary data.</text>
</comment>
<name>A0ABV5KLK5_9BACL</name>